<feature type="domain" description="Carbohydrate-binding module family 96" evidence="7">
    <location>
        <begin position="722"/>
        <end position="878"/>
    </location>
</feature>
<comment type="subcellular location">
    <subcellularLocation>
        <location evidence="1">Secreted</location>
    </subcellularLocation>
</comment>
<dbReference type="SUPFAM" id="SSF51126">
    <property type="entry name" value="Pectin lyase-like"/>
    <property type="match status" value="1"/>
</dbReference>
<dbReference type="RefSeq" id="WP_188214427.1">
    <property type="nucleotide sequence ID" value="NZ_BAABGH010000004.1"/>
</dbReference>
<protein>
    <submittedName>
        <fullName evidence="8">DNRLRE domain-containing protein</fullName>
    </submittedName>
</protein>
<evidence type="ECO:0000259" key="7">
    <source>
        <dbReference type="Pfam" id="PF24517"/>
    </source>
</evidence>
<proteinExistence type="predicted"/>
<keyword evidence="3" id="KW-0732">Signal</keyword>
<dbReference type="InterPro" id="IPR055372">
    <property type="entry name" value="CBM96"/>
</dbReference>
<evidence type="ECO:0000256" key="1">
    <source>
        <dbReference type="ARBA" id="ARBA00004613"/>
    </source>
</evidence>
<reference evidence="8" key="2">
    <citation type="submission" date="2020-09" db="EMBL/GenBank/DDBJ databases">
        <authorList>
            <person name="Wu Z."/>
        </authorList>
    </citation>
    <scope>NUCLEOTIDE SEQUENCE</scope>
    <source>
        <strain evidence="8">SC17</strain>
    </source>
</reference>
<organism evidence="8 9">
    <name type="scientific">Aestuariibaculum suncheonense</name>
    <dbReference type="NCBI Taxonomy" id="1028745"/>
    <lineage>
        <taxon>Bacteria</taxon>
        <taxon>Pseudomonadati</taxon>
        <taxon>Bacteroidota</taxon>
        <taxon>Flavobacteriia</taxon>
        <taxon>Flavobacteriales</taxon>
        <taxon>Flavobacteriaceae</taxon>
    </lineage>
</organism>
<dbReference type="NCBIfam" id="NF033679">
    <property type="entry name" value="DNRLRE_dom"/>
    <property type="match status" value="2"/>
</dbReference>
<evidence type="ECO:0000256" key="2">
    <source>
        <dbReference type="ARBA" id="ARBA00022525"/>
    </source>
</evidence>
<dbReference type="AlphaFoldDB" id="A0A8J6Q9Y6"/>
<evidence type="ECO:0000259" key="6">
    <source>
        <dbReference type="Pfam" id="PF18962"/>
    </source>
</evidence>
<dbReference type="NCBIfam" id="TIGR04183">
    <property type="entry name" value="Por_Secre_tail"/>
    <property type="match status" value="1"/>
</dbReference>
<evidence type="ECO:0000256" key="3">
    <source>
        <dbReference type="ARBA" id="ARBA00022729"/>
    </source>
</evidence>
<dbReference type="EMBL" id="JACVXC010000001">
    <property type="protein sequence ID" value="MBD0833930.1"/>
    <property type="molecule type" value="Genomic_DNA"/>
</dbReference>
<evidence type="ECO:0000313" key="8">
    <source>
        <dbReference type="EMBL" id="MBD0833930.1"/>
    </source>
</evidence>
<feature type="domain" description="Rhamnogalacturonase A/B/Epimerase-like pectate lyase" evidence="4">
    <location>
        <begin position="80"/>
        <end position="189"/>
    </location>
</feature>
<dbReference type="InterPro" id="IPR032532">
    <property type="entry name" value="DUF4955"/>
</dbReference>
<dbReference type="Proteomes" id="UP000602057">
    <property type="component" value="Unassembled WGS sequence"/>
</dbReference>
<feature type="domain" description="Carbohydrate-binding module family 96" evidence="7">
    <location>
        <begin position="557"/>
        <end position="712"/>
    </location>
</feature>
<dbReference type="Gene3D" id="2.160.20.10">
    <property type="entry name" value="Single-stranded right-handed beta-helix, Pectin lyase-like"/>
    <property type="match status" value="1"/>
</dbReference>
<reference evidence="8" key="1">
    <citation type="journal article" date="2013" name="Int. J. Syst. Evol. Microbiol.">
        <title>Aestuariibaculum suncheonense gen. nov., sp. nov., a marine bacterium of the family Flavobacteriaceae isolated from a tidal flat and emended descriptions of the genera Gaetbulibacter and Tamlana.</title>
        <authorList>
            <person name="Jeong S.H."/>
            <person name="Park M.S."/>
            <person name="Jin H.M."/>
            <person name="Lee K."/>
            <person name="Park W."/>
            <person name="Jeon C.O."/>
        </authorList>
    </citation>
    <scope>NUCLEOTIDE SEQUENCE</scope>
    <source>
        <strain evidence="8">SC17</strain>
    </source>
</reference>
<dbReference type="Pfam" id="PF18962">
    <property type="entry name" value="Por_Secre_tail"/>
    <property type="match status" value="1"/>
</dbReference>
<name>A0A8J6Q9Y6_9FLAO</name>
<evidence type="ECO:0000313" key="9">
    <source>
        <dbReference type="Proteomes" id="UP000602057"/>
    </source>
</evidence>
<accession>A0A8J6Q9Y6</accession>
<comment type="caution">
    <text evidence="8">The sequence shown here is derived from an EMBL/GenBank/DDBJ whole genome shotgun (WGS) entry which is preliminary data.</text>
</comment>
<sequence>MKTTFTQRRSLITVLILFISIGIYRVQAQTPQIWKRYTGEITDPNIPVLPNYSYAGYMRGEMAIPETFTYPIFDVTDPAYGAVPDDANSDQAAIQAAIDAAEANGSGIVFFPPGEYLVNTDPNNTSPITINSSNIILKGSGSTPGGTIINMKNYMRLPSGVSAWDNKPMFVFTPVNSPSINTANVTQNASRGDNFIYVDNPQLFQNEKYCKLVMDANTAANNDYLDGKTPRSIWTSIINNGVALSETHEIESVDLANNRVYLKDPIIDDVNASYNWRLETITLLENCGFEDIHFKANFTDSFVHHQDYIHDYGWKAIRLNKAAHSWVRRSRFSDLSNSVKFTGSSYASSILNILVDGNSGHSLSIVDGSSSRILQGLIWDNTSSGQFHGSDMSGKACGSVVWRIDAQKGRGMDLHASMPRTNLVDLYTMVLESGAGGSYVNLPHHLTGLTMWNIKRTGTSSLTLDLWNDCGGNYCGLTVVNPIIVGYHGNSSTTFVQSNVKYEESNGTKVSIESLYEAQLEFRLGIKPAWVDAAISEWDTLRTEWYATVPPPPTPTESTLEPINDAHVRSGSFGNTNYGSLTSMEVKNASGKQARKIFLSFDVSALTNISSAKLRLTPDSPGATDYDLKYVSDDNWNETSITWNNMPTASNSLGIQPGGSGPLEWDIISQVQSEINGDGILSLELTGVSSNVYGSFFSKEHQDTNVRPVLVIGGTSSTSSIELLAEEDAYARSGSYTNTTFNDTDLIAKNDGAEYTREAYLKFNLSSISDQIVSAKLQLVPKTGVDPATNVIHDLKFVSDDSWSETTINWSNKPLSSTLLDSQIVSQTGTTMLWDVTAQAENERTGDGYLSIQLSTASNAWVVYNSSESGSGVPKLILELSEGNSSKQSSTKISAELEMSIADLKSDIPSDYFGYFPNPTKDYLNLKWGETIRSYTITDLGGRVIKTMKSINQKEISIDVQNIKTGIYFLELLNYSATNRKVVRFVKK</sequence>
<dbReference type="InterPro" id="IPR024535">
    <property type="entry name" value="RHGA/B-epi-like_pectate_lyase"/>
</dbReference>
<keyword evidence="2" id="KW-0964">Secreted</keyword>
<dbReference type="InterPro" id="IPR026444">
    <property type="entry name" value="Secre_tail"/>
</dbReference>
<dbReference type="Pfam" id="PF12708">
    <property type="entry name" value="Pect-lyase_RHGA_epim"/>
    <property type="match status" value="1"/>
</dbReference>
<gene>
    <name evidence="8" type="ORF">ICJ84_00630</name>
</gene>
<evidence type="ECO:0000259" key="5">
    <source>
        <dbReference type="Pfam" id="PF16315"/>
    </source>
</evidence>
<dbReference type="Pfam" id="PF16315">
    <property type="entry name" value="DUF4955"/>
    <property type="match status" value="1"/>
</dbReference>
<dbReference type="InterPro" id="IPR012334">
    <property type="entry name" value="Pectin_lyas_fold"/>
</dbReference>
<evidence type="ECO:0000259" key="4">
    <source>
        <dbReference type="Pfam" id="PF12708"/>
    </source>
</evidence>
<dbReference type="GO" id="GO:0005576">
    <property type="term" value="C:extracellular region"/>
    <property type="evidence" value="ECO:0007669"/>
    <property type="project" value="UniProtKB-SubCell"/>
</dbReference>
<dbReference type="InterPro" id="IPR011050">
    <property type="entry name" value="Pectin_lyase_fold/virulence"/>
</dbReference>
<dbReference type="Pfam" id="PF24517">
    <property type="entry name" value="CBM96"/>
    <property type="match status" value="2"/>
</dbReference>
<feature type="domain" description="DUF4955" evidence="5">
    <location>
        <begin position="385"/>
        <end position="533"/>
    </location>
</feature>
<feature type="domain" description="Secretion system C-terminal sorting" evidence="6">
    <location>
        <begin position="916"/>
        <end position="982"/>
    </location>
</feature>
<keyword evidence="9" id="KW-1185">Reference proteome</keyword>